<accession>A0A9D2MGI5</accession>
<dbReference type="PANTHER" id="PTHR10242">
    <property type="entry name" value="8-OXOGUANINE DNA GLYCOSYLASE"/>
    <property type="match status" value="1"/>
</dbReference>
<feature type="compositionally biased region" description="Basic residues" evidence="10">
    <location>
        <begin position="298"/>
        <end position="310"/>
    </location>
</feature>
<evidence type="ECO:0000256" key="1">
    <source>
        <dbReference type="ARBA" id="ARBA00010679"/>
    </source>
</evidence>
<dbReference type="GO" id="GO:0140078">
    <property type="term" value="F:class I DNA-(apurinic or apyrimidinic site) endonuclease activity"/>
    <property type="evidence" value="ECO:0007669"/>
    <property type="project" value="UniProtKB-EC"/>
</dbReference>
<dbReference type="Pfam" id="PF07934">
    <property type="entry name" value="OGG_N"/>
    <property type="match status" value="1"/>
</dbReference>
<name>A0A9D2MGI5_9FIRM</name>
<dbReference type="SUPFAM" id="SSF48150">
    <property type="entry name" value="DNA-glycosylase"/>
    <property type="match status" value="1"/>
</dbReference>
<dbReference type="EC" id="4.2.99.18" evidence="2"/>
<dbReference type="GO" id="GO:0008534">
    <property type="term" value="F:oxidized purine nucleobase lesion DNA N-glycosylase activity"/>
    <property type="evidence" value="ECO:0007669"/>
    <property type="project" value="InterPro"/>
</dbReference>
<keyword evidence="6" id="KW-0456">Lyase</keyword>
<dbReference type="Pfam" id="PF00730">
    <property type="entry name" value="HhH-GPD"/>
    <property type="match status" value="1"/>
</dbReference>
<reference evidence="12" key="1">
    <citation type="journal article" date="2021" name="PeerJ">
        <title>Extensive microbial diversity within the chicken gut microbiome revealed by metagenomics and culture.</title>
        <authorList>
            <person name="Gilroy R."/>
            <person name="Ravi A."/>
            <person name="Getino M."/>
            <person name="Pursley I."/>
            <person name="Horton D.L."/>
            <person name="Alikhan N.F."/>
            <person name="Baker D."/>
            <person name="Gharbi K."/>
            <person name="Hall N."/>
            <person name="Watson M."/>
            <person name="Adriaenssens E.M."/>
            <person name="Foster-Nyarko E."/>
            <person name="Jarju S."/>
            <person name="Secka A."/>
            <person name="Antonio M."/>
            <person name="Oren A."/>
            <person name="Chaudhuri R.R."/>
            <person name="La Ragione R."/>
            <person name="Hildebrand F."/>
            <person name="Pallen M.J."/>
        </authorList>
    </citation>
    <scope>NUCLEOTIDE SEQUENCE</scope>
    <source>
        <strain evidence="12">ChiHjej9B8-13557</strain>
    </source>
</reference>
<evidence type="ECO:0000256" key="9">
    <source>
        <dbReference type="ARBA" id="ARBA00044632"/>
    </source>
</evidence>
<comment type="catalytic activity">
    <reaction evidence="9">
        <text>2'-deoxyribonucleotide-(2'-deoxyribose 5'-phosphate)-2'-deoxyribonucleotide-DNA = a 3'-end 2'-deoxyribonucleotide-(2,3-dehydro-2,3-deoxyribose 5'-phosphate)-DNA + a 5'-end 5'-phospho-2'-deoxyribonucleoside-DNA + H(+)</text>
        <dbReference type="Rhea" id="RHEA:66592"/>
        <dbReference type="Rhea" id="RHEA-COMP:13180"/>
        <dbReference type="Rhea" id="RHEA-COMP:16897"/>
        <dbReference type="Rhea" id="RHEA-COMP:17067"/>
        <dbReference type="ChEBI" id="CHEBI:15378"/>
        <dbReference type="ChEBI" id="CHEBI:136412"/>
        <dbReference type="ChEBI" id="CHEBI:157695"/>
        <dbReference type="ChEBI" id="CHEBI:167181"/>
        <dbReference type="EC" id="4.2.99.18"/>
    </reaction>
</comment>
<keyword evidence="5" id="KW-0234">DNA repair</keyword>
<feature type="domain" description="HhH-GPD" evidence="11">
    <location>
        <begin position="120"/>
        <end position="278"/>
    </location>
</feature>
<dbReference type="Proteomes" id="UP000824211">
    <property type="component" value="Unassembled WGS sequence"/>
</dbReference>
<dbReference type="EMBL" id="DWXX01000158">
    <property type="protein sequence ID" value="HJB59696.1"/>
    <property type="molecule type" value="Genomic_DNA"/>
</dbReference>
<evidence type="ECO:0000256" key="10">
    <source>
        <dbReference type="SAM" id="MobiDB-lite"/>
    </source>
</evidence>
<dbReference type="InterPro" id="IPR052054">
    <property type="entry name" value="Oxidative_DNA_repair_enzyme"/>
</dbReference>
<dbReference type="AlphaFoldDB" id="A0A9D2MGI5"/>
<dbReference type="SUPFAM" id="SSF55945">
    <property type="entry name" value="TATA-box binding protein-like"/>
    <property type="match status" value="1"/>
</dbReference>
<evidence type="ECO:0000256" key="3">
    <source>
        <dbReference type="ARBA" id="ARBA00022763"/>
    </source>
</evidence>
<proteinExistence type="inferred from homology"/>
<dbReference type="GO" id="GO:0003684">
    <property type="term" value="F:damaged DNA binding"/>
    <property type="evidence" value="ECO:0007669"/>
    <property type="project" value="InterPro"/>
</dbReference>
<dbReference type="SMART" id="SM00478">
    <property type="entry name" value="ENDO3c"/>
    <property type="match status" value="1"/>
</dbReference>
<evidence type="ECO:0000313" key="12">
    <source>
        <dbReference type="EMBL" id="HJB59696.1"/>
    </source>
</evidence>
<dbReference type="Gene3D" id="3.30.310.260">
    <property type="match status" value="1"/>
</dbReference>
<organism evidence="12 13">
    <name type="scientific">Candidatus Faecalibacterium faecipullorum</name>
    <dbReference type="NCBI Taxonomy" id="2838578"/>
    <lineage>
        <taxon>Bacteria</taxon>
        <taxon>Bacillati</taxon>
        <taxon>Bacillota</taxon>
        <taxon>Clostridia</taxon>
        <taxon>Eubacteriales</taxon>
        <taxon>Oscillospiraceae</taxon>
        <taxon>Faecalibacterium</taxon>
    </lineage>
</organism>
<dbReference type="InterPro" id="IPR023170">
    <property type="entry name" value="HhH_base_excis_C"/>
</dbReference>
<evidence type="ECO:0000256" key="8">
    <source>
        <dbReference type="ARBA" id="ARBA00023295"/>
    </source>
</evidence>
<dbReference type="CDD" id="cd00056">
    <property type="entry name" value="ENDO3c"/>
    <property type="match status" value="1"/>
</dbReference>
<dbReference type="GO" id="GO:0006284">
    <property type="term" value="P:base-excision repair"/>
    <property type="evidence" value="ECO:0007669"/>
    <property type="project" value="InterPro"/>
</dbReference>
<evidence type="ECO:0000256" key="6">
    <source>
        <dbReference type="ARBA" id="ARBA00023239"/>
    </source>
</evidence>
<comment type="similarity">
    <text evidence="1">Belongs to the type-1 OGG1 family.</text>
</comment>
<keyword evidence="4" id="KW-0378">Hydrolase</keyword>
<evidence type="ECO:0000313" key="13">
    <source>
        <dbReference type="Proteomes" id="UP000824211"/>
    </source>
</evidence>
<feature type="region of interest" description="Disordered" evidence="10">
    <location>
        <begin position="286"/>
        <end position="310"/>
    </location>
</feature>
<evidence type="ECO:0000259" key="11">
    <source>
        <dbReference type="SMART" id="SM00478"/>
    </source>
</evidence>
<dbReference type="InterPro" id="IPR011257">
    <property type="entry name" value="DNA_glycosylase"/>
</dbReference>
<evidence type="ECO:0000256" key="4">
    <source>
        <dbReference type="ARBA" id="ARBA00022801"/>
    </source>
</evidence>
<dbReference type="InterPro" id="IPR003265">
    <property type="entry name" value="HhH-GPD_domain"/>
</dbReference>
<dbReference type="GO" id="GO:0006289">
    <property type="term" value="P:nucleotide-excision repair"/>
    <property type="evidence" value="ECO:0007669"/>
    <property type="project" value="InterPro"/>
</dbReference>
<protein>
    <recommendedName>
        <fullName evidence="2">DNA-(apurinic or apyrimidinic site) lyase</fullName>
        <ecNumber evidence="2">4.2.99.18</ecNumber>
    </recommendedName>
</protein>
<dbReference type="PANTHER" id="PTHR10242:SF2">
    <property type="entry name" value="N-GLYCOSYLASE_DNA LYASE"/>
    <property type="match status" value="1"/>
</dbReference>
<comment type="caution">
    <text evidence="12">The sequence shown here is derived from an EMBL/GenBank/DDBJ whole genome shotgun (WGS) entry which is preliminary data.</text>
</comment>
<keyword evidence="8" id="KW-0326">Glycosidase</keyword>
<evidence type="ECO:0000256" key="5">
    <source>
        <dbReference type="ARBA" id="ARBA00023204"/>
    </source>
</evidence>
<evidence type="ECO:0000256" key="2">
    <source>
        <dbReference type="ARBA" id="ARBA00012720"/>
    </source>
</evidence>
<dbReference type="InterPro" id="IPR012904">
    <property type="entry name" value="OGG_N"/>
</dbReference>
<keyword evidence="3" id="KW-0227">DNA damage</keyword>
<evidence type="ECO:0000256" key="7">
    <source>
        <dbReference type="ARBA" id="ARBA00023268"/>
    </source>
</evidence>
<gene>
    <name evidence="12" type="ORF">H9771_08620</name>
</gene>
<reference evidence="12" key="2">
    <citation type="submission" date="2021-04" db="EMBL/GenBank/DDBJ databases">
        <authorList>
            <person name="Gilroy R."/>
        </authorList>
    </citation>
    <scope>NUCLEOTIDE SEQUENCE</scope>
    <source>
        <strain evidence="12">ChiHjej9B8-13557</strain>
    </source>
</reference>
<sequence length="310" mass="33650">MLLLEPNGLDLDATFGCGQCFRWQRQPDGSWEGVVAGRAVRAAILPGEGGGRLCLEGLAGPDPALEPDFWAGYFALDLDYPALLERMRAAHRGLAGCIGCAPGIRVLRQPFFETLVTFLISQNNNIPRIRGIVDRLCRTLGQPLDGAGRLYAFPTPGRLAALEEADLAFLRAGWRAGYILDAARRAAAGQLDEEALRALPLADARARLMEVRGVGPKVADCTLLYGLGRWDAYPVDVWMRRAGRALFTARVKDPAAYLNRKTGGCAGIAQQYIFAWARAAGLPELPAAGGKNGPQRRTLTKKAQKNPRRD</sequence>
<keyword evidence="7" id="KW-0511">Multifunctional enzyme</keyword>
<dbReference type="Gene3D" id="1.10.1670.10">
    <property type="entry name" value="Helix-hairpin-Helix base-excision DNA repair enzymes (C-terminal)"/>
    <property type="match status" value="1"/>
</dbReference>
<dbReference type="Gene3D" id="1.10.340.30">
    <property type="entry name" value="Hypothetical protein, domain 2"/>
    <property type="match status" value="1"/>
</dbReference>